<reference evidence="3" key="1">
    <citation type="submission" date="2022-07" db="EMBL/GenBank/DDBJ databases">
        <authorList>
            <person name="Trinca V."/>
            <person name="Uliana J.V.C."/>
            <person name="Torres T.T."/>
            <person name="Ward R.J."/>
            <person name="Monesi N."/>
        </authorList>
    </citation>
    <scope>NUCLEOTIDE SEQUENCE</scope>
    <source>
        <strain evidence="3">HSMRA1968</strain>
        <tissue evidence="3">Whole embryos</tissue>
    </source>
</reference>
<name>A0A9Q0S5J4_9DIPT</name>
<dbReference type="PANTHER" id="PTHR46428:SF1">
    <property type="entry name" value="KELCH DOMAIN-CONTAINING PROTEIN 10"/>
    <property type="match status" value="1"/>
</dbReference>
<proteinExistence type="predicted"/>
<dbReference type="InterPro" id="IPR015915">
    <property type="entry name" value="Kelch-typ_b-propeller"/>
</dbReference>
<comment type="caution">
    <text evidence="3">The sequence shown here is derived from an EMBL/GenBank/DDBJ whole genome shotgun (WGS) entry which is preliminary data.</text>
</comment>
<dbReference type="AlphaFoldDB" id="A0A9Q0S5J4"/>
<keyword evidence="2" id="KW-0677">Repeat</keyword>
<evidence type="ECO:0000256" key="1">
    <source>
        <dbReference type="ARBA" id="ARBA00022441"/>
    </source>
</evidence>
<evidence type="ECO:0000256" key="2">
    <source>
        <dbReference type="ARBA" id="ARBA00022737"/>
    </source>
</evidence>
<dbReference type="Proteomes" id="UP001151699">
    <property type="component" value="Chromosome B"/>
</dbReference>
<keyword evidence="4" id="KW-1185">Reference proteome</keyword>
<dbReference type="Gene3D" id="2.120.10.80">
    <property type="entry name" value="Kelch-type beta propeller"/>
    <property type="match status" value="2"/>
</dbReference>
<dbReference type="InterPro" id="IPR052125">
    <property type="entry name" value="KLHDC10"/>
</dbReference>
<dbReference type="OrthoDB" id="7676067at2759"/>
<dbReference type="GO" id="GO:0032874">
    <property type="term" value="P:positive regulation of stress-activated MAPK cascade"/>
    <property type="evidence" value="ECO:0007669"/>
    <property type="project" value="TreeGrafter"/>
</dbReference>
<accession>A0A9Q0S5J4</accession>
<gene>
    <name evidence="3" type="primary">slim</name>
    <name evidence="3" type="ORF">Bhyg_09197</name>
</gene>
<protein>
    <submittedName>
        <fullName evidence="3">Kelch domain-containing protein 10 like</fullName>
    </submittedName>
</protein>
<evidence type="ECO:0000313" key="4">
    <source>
        <dbReference type="Proteomes" id="UP001151699"/>
    </source>
</evidence>
<dbReference type="PANTHER" id="PTHR46428">
    <property type="entry name" value="KELCH DOMAIN-CONTAINING PROTEIN 10"/>
    <property type="match status" value="1"/>
</dbReference>
<dbReference type="Pfam" id="PF24681">
    <property type="entry name" value="Kelch_KLHDC2_KLHL20_DRC7"/>
    <property type="match status" value="1"/>
</dbReference>
<dbReference type="SUPFAM" id="SSF117281">
    <property type="entry name" value="Kelch motif"/>
    <property type="match status" value="1"/>
</dbReference>
<dbReference type="EMBL" id="WJQU01000002">
    <property type="protein sequence ID" value="KAJ6644230.1"/>
    <property type="molecule type" value="Genomic_DNA"/>
</dbReference>
<organism evidence="3 4">
    <name type="scientific">Pseudolycoriella hygida</name>
    <dbReference type="NCBI Taxonomy" id="35572"/>
    <lineage>
        <taxon>Eukaryota</taxon>
        <taxon>Metazoa</taxon>
        <taxon>Ecdysozoa</taxon>
        <taxon>Arthropoda</taxon>
        <taxon>Hexapoda</taxon>
        <taxon>Insecta</taxon>
        <taxon>Pterygota</taxon>
        <taxon>Neoptera</taxon>
        <taxon>Endopterygota</taxon>
        <taxon>Diptera</taxon>
        <taxon>Nematocera</taxon>
        <taxon>Sciaroidea</taxon>
        <taxon>Sciaridae</taxon>
        <taxon>Pseudolycoriella</taxon>
    </lineage>
</organism>
<evidence type="ECO:0000313" key="3">
    <source>
        <dbReference type="EMBL" id="KAJ6644230.1"/>
    </source>
</evidence>
<keyword evidence="1" id="KW-0880">Kelch repeat</keyword>
<sequence length="454" mass="52201">MKYSWSPIILILRKIAKLCEYWNSLMSKSFFSSIRRKESDKMYTFRPYELVKVNYKCYKGIFNKGINSYPRPRSGHRIVCNDSDLYCFGGFNPNISDRARVGGRTLYLFQELWKFDLFTKKWNIVYSPTIEGMPEELASNAVILRNNMLLVFGGTGYPFGSSCSNKCFLFWPYNKRPKTISPLETTGEGPLPQYGQAVTLHNDYLYVVGGTTGFEYSCDVYRLHLVTKVWECISICREDIREDPKGRYRHEIVTDDANIYVLGGGNADTAYSLEHIPVFSFELQQWTVMHSKPDASLSPPGYPEPRKCHSCVQYDTDNGIEVVIAGGFFEDLAFFDDIWKLNLSTLQWTLLKTARLPYPLYFHDAATSGNGQMYIFGGVEVKGLEDDPDNEVYESERTNEVYSMWTTIPKLSEISWQAVLHYNPKLPTYSLTEMLEMGISMKFASRISRSTRLA</sequence>